<dbReference type="Gene3D" id="1.20.120.920">
    <property type="entry name" value="CRISPR-associated endonuclease Cas1, C-terminal domain"/>
    <property type="match status" value="1"/>
</dbReference>
<dbReference type="InterPro" id="IPR002729">
    <property type="entry name" value="CRISPR-assoc_Cas1"/>
</dbReference>
<keyword evidence="2 9" id="KW-0479">Metal-binding</keyword>
<evidence type="ECO:0000256" key="1">
    <source>
        <dbReference type="ARBA" id="ARBA00022722"/>
    </source>
</evidence>
<dbReference type="EMBL" id="CP061336">
    <property type="protein sequence ID" value="QNU65551.1"/>
    <property type="molecule type" value="Genomic_DNA"/>
</dbReference>
<keyword evidence="11" id="KW-1185">Reference proteome</keyword>
<dbReference type="PANTHER" id="PTHR43219">
    <property type="entry name" value="CRISPR-ASSOCIATED ENDONUCLEASE CAS1"/>
    <property type="match status" value="1"/>
</dbReference>
<dbReference type="Proteomes" id="UP000306409">
    <property type="component" value="Chromosome"/>
</dbReference>
<dbReference type="InterPro" id="IPR042206">
    <property type="entry name" value="CRISPR-assoc_Cas1_C"/>
</dbReference>
<keyword evidence="7 9" id="KW-0238">DNA-binding</keyword>
<dbReference type="GO" id="GO:0003677">
    <property type="term" value="F:DNA binding"/>
    <property type="evidence" value="ECO:0007669"/>
    <property type="project" value="UniProtKB-KW"/>
</dbReference>
<evidence type="ECO:0000313" key="11">
    <source>
        <dbReference type="Proteomes" id="UP000306409"/>
    </source>
</evidence>
<evidence type="ECO:0000256" key="6">
    <source>
        <dbReference type="ARBA" id="ARBA00023118"/>
    </source>
</evidence>
<dbReference type="OrthoDB" id="9803119at2"/>
<comment type="similarity">
    <text evidence="9">Belongs to the CRISPR-associated endonuclease Cas1 family.</text>
</comment>
<accession>A0A4U7J7R2</accession>
<evidence type="ECO:0000256" key="9">
    <source>
        <dbReference type="HAMAP-Rule" id="MF_01470"/>
    </source>
</evidence>
<dbReference type="AlphaFoldDB" id="A0A4U7J7R2"/>
<evidence type="ECO:0000256" key="2">
    <source>
        <dbReference type="ARBA" id="ARBA00022723"/>
    </source>
</evidence>
<keyword evidence="6 9" id="KW-0051">Antiviral defense</keyword>
<feature type="binding site" evidence="9">
    <location>
        <position position="237"/>
    </location>
    <ligand>
        <name>Mn(2+)</name>
        <dbReference type="ChEBI" id="CHEBI:29035"/>
    </ligand>
</feature>
<organism evidence="10 11">
    <name type="scientific">Ruminiclostridium herbifermentans</name>
    <dbReference type="NCBI Taxonomy" id="2488810"/>
    <lineage>
        <taxon>Bacteria</taxon>
        <taxon>Bacillati</taxon>
        <taxon>Bacillota</taxon>
        <taxon>Clostridia</taxon>
        <taxon>Eubacteriales</taxon>
        <taxon>Oscillospiraceae</taxon>
        <taxon>Ruminiclostridium</taxon>
    </lineage>
</organism>
<dbReference type="GO" id="GO:0043571">
    <property type="term" value="P:maintenance of CRISPR repeat elements"/>
    <property type="evidence" value="ECO:0007669"/>
    <property type="project" value="UniProtKB-UniRule"/>
</dbReference>
<comment type="subunit">
    <text evidence="9">Homodimer, forms a heterotetramer with a Cas2 homodimer.</text>
</comment>
<keyword evidence="3 9" id="KW-0255">Endonuclease</keyword>
<dbReference type="GO" id="GO:0046872">
    <property type="term" value="F:metal ion binding"/>
    <property type="evidence" value="ECO:0007669"/>
    <property type="project" value="UniProtKB-UniRule"/>
</dbReference>
<dbReference type="GO" id="GO:0016787">
    <property type="term" value="F:hydrolase activity"/>
    <property type="evidence" value="ECO:0007669"/>
    <property type="project" value="UniProtKB-KW"/>
</dbReference>
<dbReference type="PANTHER" id="PTHR43219:SF1">
    <property type="entry name" value="CRISPR-ASSOCIATED ENDONUCLEASE CAS1"/>
    <property type="match status" value="1"/>
</dbReference>
<sequence>MKKDIYIFNGGKLVRKDNTLLFESVEGKKYIPVNNVESIYIFGEVDINKSLLEFLCTNEIVLHFYNYYEYYIGSFYPRECLNSGFVTLRQSEFYIDYNKRLFIAKQFIDGSVKNIIQVLRYYNSRSADLSQEIEEILQMLDSLSSQETIEQAMAIEGNIREKYYKCFNKIINDKAFTFTSRTKRPPKDKINSLISFGNSMLYTIVLSQIYQTNLDPRIGYLHTTNNRRFSLNLDLAEIFKPIIVDRTIFSVINKKIITAKDFNKDLGGIILKDEGRMKFVKEFNDKLETTIKHPSLENKVSYKRLIRLEAYKLQKHITEGEVYEPFIARW</sequence>
<feature type="binding site" evidence="9">
    <location>
        <position position="156"/>
    </location>
    <ligand>
        <name>Mn(2+)</name>
        <dbReference type="ChEBI" id="CHEBI:29035"/>
    </ligand>
</feature>
<dbReference type="InterPro" id="IPR019858">
    <property type="entry name" value="CRISPR-assoc_Cas1_HMARI/TNEAP"/>
</dbReference>
<dbReference type="KEGG" id="rher:EHE19_011490"/>
<dbReference type="NCBIfam" id="TIGR03641">
    <property type="entry name" value="cas1_HMARI"/>
    <property type="match status" value="1"/>
</dbReference>
<evidence type="ECO:0000313" key="10">
    <source>
        <dbReference type="EMBL" id="QNU65551.1"/>
    </source>
</evidence>
<dbReference type="RefSeq" id="WP_137699217.1">
    <property type="nucleotide sequence ID" value="NZ_CP061336.1"/>
</dbReference>
<dbReference type="Gene3D" id="3.100.10.20">
    <property type="entry name" value="CRISPR-associated endonuclease Cas1, N-terminal domain"/>
    <property type="match status" value="1"/>
</dbReference>
<dbReference type="HAMAP" id="MF_01470">
    <property type="entry name" value="Cas1"/>
    <property type="match status" value="1"/>
</dbReference>
<keyword evidence="1 9" id="KW-0540">Nuclease</keyword>
<dbReference type="GO" id="GO:0004520">
    <property type="term" value="F:DNA endonuclease activity"/>
    <property type="evidence" value="ECO:0007669"/>
    <property type="project" value="InterPro"/>
</dbReference>
<feature type="binding site" evidence="9">
    <location>
        <position position="222"/>
    </location>
    <ligand>
        <name>Mn(2+)</name>
        <dbReference type="ChEBI" id="CHEBI:29035"/>
    </ligand>
</feature>
<evidence type="ECO:0000256" key="8">
    <source>
        <dbReference type="ARBA" id="ARBA00023211"/>
    </source>
</evidence>
<dbReference type="GO" id="GO:0051607">
    <property type="term" value="P:defense response to virus"/>
    <property type="evidence" value="ECO:0007669"/>
    <property type="project" value="UniProtKB-UniRule"/>
</dbReference>
<comment type="function">
    <text evidence="9">CRISPR (clustered regularly interspaced short palindromic repeat), is an adaptive immune system that provides protection against mobile genetic elements (viruses, transposable elements and conjugative plasmids). CRISPR clusters contain spacers, sequences complementary to antecedent mobile elements, and target invading nucleic acids. CRISPR clusters are transcribed and processed into CRISPR RNA (crRNA). Acts as a dsDNA endonuclease. Involved in the integration of spacer DNA into the CRISPR cassette.</text>
</comment>
<dbReference type="CDD" id="cd09722">
    <property type="entry name" value="Cas1_I-B"/>
    <property type="match status" value="1"/>
</dbReference>
<proteinExistence type="inferred from homology"/>
<dbReference type="InterPro" id="IPR042211">
    <property type="entry name" value="CRISPR-assoc_Cas1_N"/>
</dbReference>
<evidence type="ECO:0000256" key="4">
    <source>
        <dbReference type="ARBA" id="ARBA00022801"/>
    </source>
</evidence>
<evidence type="ECO:0000256" key="7">
    <source>
        <dbReference type="ARBA" id="ARBA00023125"/>
    </source>
</evidence>
<dbReference type="NCBIfam" id="TIGR00287">
    <property type="entry name" value="cas1"/>
    <property type="match status" value="1"/>
</dbReference>
<keyword evidence="4 9" id="KW-0378">Hydrolase</keyword>
<protein>
    <recommendedName>
        <fullName evidence="9">CRISPR-associated endonuclease Cas1</fullName>
        <ecNumber evidence="9">3.1.-.-</ecNumber>
    </recommendedName>
</protein>
<dbReference type="EC" id="3.1.-.-" evidence="9"/>
<comment type="cofactor">
    <cofactor evidence="9">
        <name>Mg(2+)</name>
        <dbReference type="ChEBI" id="CHEBI:18420"/>
    </cofactor>
    <cofactor evidence="9">
        <name>Mn(2+)</name>
        <dbReference type="ChEBI" id="CHEBI:29035"/>
    </cofactor>
</comment>
<dbReference type="Pfam" id="PF01867">
    <property type="entry name" value="Cas_Cas1"/>
    <property type="match status" value="1"/>
</dbReference>
<gene>
    <name evidence="10" type="primary">cas1b</name>
    <name evidence="9" type="synonym">cas1</name>
    <name evidence="10" type="ORF">EHE19_011490</name>
</gene>
<keyword evidence="8 9" id="KW-0464">Manganese</keyword>
<evidence type="ECO:0000256" key="5">
    <source>
        <dbReference type="ARBA" id="ARBA00022842"/>
    </source>
</evidence>
<name>A0A4U7J7R2_9FIRM</name>
<keyword evidence="5 9" id="KW-0460">Magnesium</keyword>
<evidence type="ECO:0000256" key="3">
    <source>
        <dbReference type="ARBA" id="ARBA00022759"/>
    </source>
</evidence>
<reference evidence="10 11" key="1">
    <citation type="submission" date="2020-09" db="EMBL/GenBank/DDBJ databases">
        <title>Characterization and genome sequencing of Ruminiclostridium sp. nov. MA18.</title>
        <authorList>
            <person name="Rettenmaier R."/>
            <person name="Kowollik M.-L."/>
            <person name="Liebl W."/>
            <person name="Zverlov V."/>
        </authorList>
    </citation>
    <scope>NUCLEOTIDE SEQUENCE [LARGE SCALE GENOMIC DNA]</scope>
    <source>
        <strain evidence="10 11">MA18</strain>
    </source>
</reference>